<feature type="transmembrane region" description="Helical" evidence="1">
    <location>
        <begin position="86"/>
        <end position="108"/>
    </location>
</feature>
<keyword evidence="1" id="KW-0472">Membrane</keyword>
<reference evidence="2 3" key="1">
    <citation type="submission" date="2019-02" db="EMBL/GenBank/DDBJ databases">
        <authorList>
            <person name="Li Y."/>
        </authorList>
    </citation>
    <scope>NUCLEOTIDE SEQUENCE [LARGE SCALE GENOMIC DNA]</scope>
    <source>
        <strain evidence="2 3">3-7</strain>
    </source>
</reference>
<organism evidence="2 3">
    <name type="scientific">Sphingomonas populi</name>
    <dbReference type="NCBI Taxonomy" id="2484750"/>
    <lineage>
        <taxon>Bacteria</taxon>
        <taxon>Pseudomonadati</taxon>
        <taxon>Pseudomonadota</taxon>
        <taxon>Alphaproteobacteria</taxon>
        <taxon>Sphingomonadales</taxon>
        <taxon>Sphingomonadaceae</taxon>
        <taxon>Sphingomonas</taxon>
    </lineage>
</organism>
<feature type="transmembrane region" description="Helical" evidence="1">
    <location>
        <begin position="114"/>
        <end position="134"/>
    </location>
</feature>
<comment type="caution">
    <text evidence="2">The sequence shown here is derived from an EMBL/GenBank/DDBJ whole genome shotgun (WGS) entry which is preliminary data.</text>
</comment>
<dbReference type="Proteomes" id="UP000292085">
    <property type="component" value="Unassembled WGS sequence"/>
</dbReference>
<feature type="transmembrane region" description="Helical" evidence="1">
    <location>
        <begin position="56"/>
        <end position="74"/>
    </location>
</feature>
<evidence type="ECO:0000256" key="1">
    <source>
        <dbReference type="SAM" id="Phobius"/>
    </source>
</evidence>
<feature type="transmembrane region" description="Helical" evidence="1">
    <location>
        <begin position="31"/>
        <end position="50"/>
    </location>
</feature>
<name>A0A4Q6XVL6_9SPHN</name>
<feature type="transmembrane region" description="Helical" evidence="1">
    <location>
        <begin position="141"/>
        <end position="162"/>
    </location>
</feature>
<feature type="transmembrane region" description="Helical" evidence="1">
    <location>
        <begin position="235"/>
        <end position="253"/>
    </location>
</feature>
<accession>A0A4Q6XVL6</accession>
<dbReference type="RefSeq" id="WP_130160136.1">
    <property type="nucleotide sequence ID" value="NZ_SGIS01000052.1"/>
</dbReference>
<evidence type="ECO:0000313" key="2">
    <source>
        <dbReference type="EMBL" id="RZF60737.1"/>
    </source>
</evidence>
<feature type="transmembrane region" description="Helical" evidence="1">
    <location>
        <begin position="411"/>
        <end position="431"/>
    </location>
</feature>
<dbReference type="AlphaFoldDB" id="A0A4Q6XVL6"/>
<feature type="transmembrane region" description="Helical" evidence="1">
    <location>
        <begin position="213"/>
        <end position="229"/>
    </location>
</feature>
<evidence type="ECO:0008006" key="4">
    <source>
        <dbReference type="Google" id="ProtNLM"/>
    </source>
</evidence>
<dbReference type="EMBL" id="SGIS01000052">
    <property type="protein sequence ID" value="RZF60737.1"/>
    <property type="molecule type" value="Genomic_DNA"/>
</dbReference>
<proteinExistence type="predicted"/>
<keyword evidence="1" id="KW-1133">Transmembrane helix</keyword>
<sequence length="443" mass="48834">MEDFAPRLGDKPNMPYATGARPRIKPGFKSIIVAIIFLLDEGIFSVLLGSKDFSQGRMLSSAAVLLAVPAFMISINRKPSILKLEFWLPIILFVWMIFSSAVSNVFIFDYPTRNWLLATYSVMPLLCVIIWRALNLNFSDVVFGIILAALAAGILVIIDKMFPIPQFITFRRMSAFGQFGNTARLTILKDACVLGFLISFAKLSFGNLSPRKFMGWTLALIVIGFPIAFSFESRIAFSTLILSVVLFFVVSKVGATRRALVGVLGAIVGTPIAIAVLGQYISAIASASSLSDYFANNNVSIRFESNDYFVAQFMKTYGFGVGIMSSNPEQYNILSSVVYKNYILDDLGLFAALYQFGIIGCAISCLMTVTVIIQFVRLGRLRLHPSSPEITMAGCFVLASVMQPIPANFFTLTHACLLGGTLWYAAFRARWEVSLFSSKRSFA</sequence>
<keyword evidence="3" id="KW-1185">Reference proteome</keyword>
<protein>
    <recommendedName>
        <fullName evidence="4">O-antigen ligase domain-containing protein</fullName>
    </recommendedName>
</protein>
<feature type="transmembrane region" description="Helical" evidence="1">
    <location>
        <begin position="352"/>
        <end position="376"/>
    </location>
</feature>
<feature type="transmembrane region" description="Helical" evidence="1">
    <location>
        <begin position="260"/>
        <end position="281"/>
    </location>
</feature>
<dbReference type="OrthoDB" id="7593693at2"/>
<keyword evidence="1" id="KW-0812">Transmembrane</keyword>
<gene>
    <name evidence="2" type="ORF">EWE75_21445</name>
</gene>
<evidence type="ECO:0000313" key="3">
    <source>
        <dbReference type="Proteomes" id="UP000292085"/>
    </source>
</evidence>